<dbReference type="RefSeq" id="WP_221133363.1">
    <property type="nucleotide sequence ID" value="NZ_JABDYC010000001.1"/>
</dbReference>
<proteinExistence type="predicted"/>
<accession>A0A9Q3M6Q1</accession>
<organism evidence="2 3">
    <name type="scientific">Rhizobium lentis</name>
    <dbReference type="NCBI Taxonomy" id="1138194"/>
    <lineage>
        <taxon>Bacteria</taxon>
        <taxon>Pseudomonadati</taxon>
        <taxon>Pseudomonadota</taxon>
        <taxon>Alphaproteobacteria</taxon>
        <taxon>Hyphomicrobiales</taxon>
        <taxon>Rhizobiaceae</taxon>
        <taxon>Rhizobium/Agrobacterium group</taxon>
        <taxon>Rhizobium</taxon>
    </lineage>
</organism>
<name>A0A9Q3M6Q1_9HYPH</name>
<sequence>MSNPLYTRLQATAKRLIEKYGQAGNIRRIAPPDPVTGGDGTPTDYPVKLVPMTYDQRYVDGSNVRASDRQLYISSVGLAIKPTVGDQAVTADGVTYHIIAADPNNYDGITDVVFIVQGRTNP</sequence>
<dbReference type="Proteomes" id="UP000749740">
    <property type="component" value="Unassembled WGS sequence"/>
</dbReference>
<evidence type="ECO:0000313" key="2">
    <source>
        <dbReference type="EMBL" id="MBX5021220.1"/>
    </source>
</evidence>
<evidence type="ECO:0000313" key="3">
    <source>
        <dbReference type="Proteomes" id="UP000749740"/>
    </source>
</evidence>
<protein>
    <submittedName>
        <fullName evidence="2">Uncharacterized protein</fullName>
    </submittedName>
</protein>
<feature type="region of interest" description="Disordered" evidence="1">
    <location>
        <begin position="27"/>
        <end position="46"/>
    </location>
</feature>
<comment type="caution">
    <text evidence="2">The sequence shown here is derived from an EMBL/GenBank/DDBJ whole genome shotgun (WGS) entry which is preliminary data.</text>
</comment>
<dbReference type="EMBL" id="JABDYC010000001">
    <property type="protein sequence ID" value="MBX5021220.1"/>
    <property type="molecule type" value="Genomic_DNA"/>
</dbReference>
<reference evidence="2" key="1">
    <citation type="submission" date="2020-04" db="EMBL/GenBank/DDBJ databases">
        <title>Global-level population genomics: horizontal gene transfer, symbiosis and evolution in Rhizobia.</title>
        <authorList>
            <person name="Gai Y."/>
        </authorList>
    </citation>
    <scope>NUCLEOTIDE SEQUENCE</scope>
    <source>
        <strain evidence="2">BLR57</strain>
    </source>
</reference>
<gene>
    <name evidence="2" type="ORF">HJB63_01260</name>
</gene>
<dbReference type="AlphaFoldDB" id="A0A9Q3M6Q1"/>
<evidence type="ECO:0000256" key="1">
    <source>
        <dbReference type="SAM" id="MobiDB-lite"/>
    </source>
</evidence>